<dbReference type="CDD" id="cd00143">
    <property type="entry name" value="PP2Cc"/>
    <property type="match status" value="1"/>
</dbReference>
<dbReference type="Pfam" id="PF00481">
    <property type="entry name" value="PP2C"/>
    <property type="match status" value="1"/>
</dbReference>
<dbReference type="PANTHER" id="PTHR47992">
    <property type="entry name" value="PROTEIN PHOSPHATASE"/>
    <property type="match status" value="1"/>
</dbReference>
<organism evidence="3 4">
    <name type="scientific">Salix brachista</name>
    <dbReference type="NCBI Taxonomy" id="2182728"/>
    <lineage>
        <taxon>Eukaryota</taxon>
        <taxon>Viridiplantae</taxon>
        <taxon>Streptophyta</taxon>
        <taxon>Embryophyta</taxon>
        <taxon>Tracheophyta</taxon>
        <taxon>Spermatophyta</taxon>
        <taxon>Magnoliopsida</taxon>
        <taxon>eudicotyledons</taxon>
        <taxon>Gunneridae</taxon>
        <taxon>Pentapetalae</taxon>
        <taxon>rosids</taxon>
        <taxon>fabids</taxon>
        <taxon>Malpighiales</taxon>
        <taxon>Salicaceae</taxon>
        <taxon>Saliceae</taxon>
        <taxon>Salix</taxon>
    </lineage>
</organism>
<evidence type="ECO:0000313" key="4">
    <source>
        <dbReference type="Proteomes" id="UP000326939"/>
    </source>
</evidence>
<evidence type="ECO:0000313" key="3">
    <source>
        <dbReference type="EMBL" id="KAB5553163.1"/>
    </source>
</evidence>
<dbReference type="PROSITE" id="PS51746">
    <property type="entry name" value="PPM_2"/>
    <property type="match status" value="1"/>
</dbReference>
<dbReference type="AlphaFoldDB" id="A0A5N5MFU4"/>
<keyword evidence="1" id="KW-0732">Signal</keyword>
<evidence type="ECO:0000256" key="1">
    <source>
        <dbReference type="SAM" id="SignalP"/>
    </source>
</evidence>
<accession>A0A5N5MFU4</accession>
<dbReference type="SUPFAM" id="SSF81606">
    <property type="entry name" value="PP2C-like"/>
    <property type="match status" value="1"/>
</dbReference>
<dbReference type="Proteomes" id="UP000326939">
    <property type="component" value="Chromosome 6"/>
</dbReference>
<proteinExistence type="predicted"/>
<dbReference type="GO" id="GO:0004722">
    <property type="term" value="F:protein serine/threonine phosphatase activity"/>
    <property type="evidence" value="ECO:0007669"/>
    <property type="project" value="InterPro"/>
</dbReference>
<dbReference type="InterPro" id="IPR015655">
    <property type="entry name" value="PP2C"/>
</dbReference>
<evidence type="ECO:0000259" key="2">
    <source>
        <dbReference type="PROSITE" id="PS51746"/>
    </source>
</evidence>
<feature type="chain" id="PRO_5024290045" description="PPM-type phosphatase domain-containing protein" evidence="1">
    <location>
        <begin position="26"/>
        <end position="231"/>
    </location>
</feature>
<keyword evidence="4" id="KW-1185">Reference proteome</keyword>
<protein>
    <recommendedName>
        <fullName evidence="2">PPM-type phosphatase domain-containing protein</fullName>
    </recommendedName>
</protein>
<sequence>MMALKMSRMSKKILFLMELRSLVLSYSREGSKGVNQDAAIVHLGYGVEHGAFCGVFDGHGKNGHIVSRTVRNRLPSLLLNQKNALEEIDSVRDHGSEKADGGLVPLPGESFHKWKDACVGAFKVMDKEIKLQESLDCSCSGTTAVVVGEDLVIANLGDSRAVLGRTNDQKGIMPVQLTTDLKPGVPTSESSLSGIVASREDSFGKGRKAMAKALVVDLIAMSLVTDLSLLF</sequence>
<comment type="caution">
    <text evidence="3">The sequence shown here is derived from an EMBL/GenBank/DDBJ whole genome shotgun (WGS) entry which is preliminary data.</text>
</comment>
<dbReference type="EMBL" id="VDCV01000006">
    <property type="protein sequence ID" value="KAB5553163.1"/>
    <property type="molecule type" value="Genomic_DNA"/>
</dbReference>
<gene>
    <name evidence="3" type="ORF">DKX38_010474</name>
</gene>
<dbReference type="InterPro" id="IPR001932">
    <property type="entry name" value="PPM-type_phosphatase-like_dom"/>
</dbReference>
<name>A0A5N5MFU4_9ROSI</name>
<dbReference type="InterPro" id="IPR036457">
    <property type="entry name" value="PPM-type-like_dom_sf"/>
</dbReference>
<dbReference type="SMART" id="SM00332">
    <property type="entry name" value="PP2Cc"/>
    <property type="match status" value="1"/>
</dbReference>
<feature type="signal peptide" evidence="1">
    <location>
        <begin position="1"/>
        <end position="25"/>
    </location>
</feature>
<reference evidence="4" key="1">
    <citation type="journal article" date="2019" name="Gigascience">
        <title>De novo genome assembly of the endangered Acer yangbiense, a plant species with extremely small populations endemic to Yunnan Province, China.</title>
        <authorList>
            <person name="Yang J."/>
            <person name="Wariss H.M."/>
            <person name="Tao L."/>
            <person name="Zhang R."/>
            <person name="Yun Q."/>
            <person name="Hollingsworth P."/>
            <person name="Dao Z."/>
            <person name="Luo G."/>
            <person name="Guo H."/>
            <person name="Ma Y."/>
            <person name="Sun W."/>
        </authorList>
    </citation>
    <scope>NUCLEOTIDE SEQUENCE [LARGE SCALE GENOMIC DNA]</scope>
    <source>
        <strain evidence="4">cv. br00</strain>
    </source>
</reference>
<feature type="domain" description="PPM-type phosphatase" evidence="2">
    <location>
        <begin position="20"/>
        <end position="231"/>
    </location>
</feature>
<dbReference type="Gene3D" id="3.60.40.10">
    <property type="entry name" value="PPM-type phosphatase domain"/>
    <property type="match status" value="1"/>
</dbReference>